<evidence type="ECO:0000256" key="8">
    <source>
        <dbReference type="RuleBase" id="RU003956"/>
    </source>
</evidence>
<comment type="function">
    <text evidence="8">Reversible hydration of carbon dioxide.</text>
</comment>
<dbReference type="Proteomes" id="UP000253562">
    <property type="component" value="Unassembled WGS sequence"/>
</dbReference>
<gene>
    <name evidence="9" type="ORF">DTL42_04645</name>
</gene>
<protein>
    <recommendedName>
        <fullName evidence="2 8">Carbonic anhydrase</fullName>
        <ecNumber evidence="2 8">4.2.1.1</ecNumber>
    </recommendedName>
    <alternativeName>
        <fullName evidence="8">Carbonate dehydratase</fullName>
    </alternativeName>
</protein>
<evidence type="ECO:0000256" key="6">
    <source>
        <dbReference type="ARBA" id="ARBA00048348"/>
    </source>
</evidence>
<comment type="caution">
    <text evidence="9">The sequence shown here is derived from an EMBL/GenBank/DDBJ whole genome shotgun (WGS) entry which is preliminary data.</text>
</comment>
<feature type="binding site" evidence="7">
    <location>
        <position position="101"/>
    </location>
    <ligand>
        <name>Zn(2+)</name>
        <dbReference type="ChEBI" id="CHEBI:29105"/>
    </ligand>
</feature>
<dbReference type="InterPro" id="IPR015892">
    <property type="entry name" value="Carbonic_anhydrase_CS"/>
</dbReference>
<dbReference type="GO" id="GO:0008270">
    <property type="term" value="F:zinc ion binding"/>
    <property type="evidence" value="ECO:0007669"/>
    <property type="project" value="UniProtKB-UniRule"/>
</dbReference>
<dbReference type="InterPro" id="IPR045066">
    <property type="entry name" value="Beta_CA_cladeB"/>
</dbReference>
<dbReference type="SUPFAM" id="SSF53056">
    <property type="entry name" value="beta-carbonic anhydrase, cab"/>
    <property type="match status" value="1"/>
</dbReference>
<dbReference type="EMBL" id="QPEX01000010">
    <property type="protein sequence ID" value="RCS54435.1"/>
    <property type="molecule type" value="Genomic_DNA"/>
</dbReference>
<keyword evidence="5 8" id="KW-0456">Lyase</keyword>
<evidence type="ECO:0000313" key="9">
    <source>
        <dbReference type="EMBL" id="RCS54435.1"/>
    </source>
</evidence>
<dbReference type="InterPro" id="IPR036874">
    <property type="entry name" value="Carbonic_anhydrase_sf"/>
</dbReference>
<dbReference type="CDD" id="cd00884">
    <property type="entry name" value="beta_CA_cladeB"/>
    <property type="match status" value="1"/>
</dbReference>
<evidence type="ECO:0000313" key="10">
    <source>
        <dbReference type="Proteomes" id="UP000253562"/>
    </source>
</evidence>
<reference evidence="9 10" key="1">
    <citation type="submission" date="2018-07" db="EMBL/GenBank/DDBJ databases">
        <title>Comparative genomes isolates from brazilian mangrove.</title>
        <authorList>
            <person name="De Araujo J.E."/>
            <person name="Taketani R.G."/>
            <person name="Silva M.C.P."/>
            <person name="Lourenco M.V."/>
            <person name="Oliveira V.M."/>
            <person name="Andreote F.D."/>
        </authorList>
    </citation>
    <scope>NUCLEOTIDE SEQUENCE [LARGE SCALE GENOMIC DNA]</scope>
    <source>
        <strain evidence="9 10">HEX PRIS-MGV</strain>
    </source>
</reference>
<keyword evidence="4 7" id="KW-0862">Zinc</keyword>
<accession>A0A368KXN4</accession>
<comment type="cofactor">
    <cofactor evidence="7">
        <name>Zn(2+)</name>
        <dbReference type="ChEBI" id="CHEBI:29105"/>
    </cofactor>
    <text evidence="7">Binds 1 zinc ion per subunit.</text>
</comment>
<dbReference type="RefSeq" id="WP_114367501.1">
    <property type="nucleotide sequence ID" value="NZ_QPEX01000010.1"/>
</dbReference>
<dbReference type="PROSITE" id="PS00705">
    <property type="entry name" value="PROK_CO2_ANHYDRASE_2"/>
    <property type="match status" value="1"/>
</dbReference>
<dbReference type="OrthoDB" id="9769739at2"/>
<evidence type="ECO:0000256" key="3">
    <source>
        <dbReference type="ARBA" id="ARBA00022723"/>
    </source>
</evidence>
<dbReference type="Pfam" id="PF00484">
    <property type="entry name" value="Pro_CA"/>
    <property type="match status" value="1"/>
</dbReference>
<dbReference type="PROSITE" id="PS00704">
    <property type="entry name" value="PROK_CO2_ANHYDRASE_1"/>
    <property type="match status" value="1"/>
</dbReference>
<evidence type="ECO:0000256" key="2">
    <source>
        <dbReference type="ARBA" id="ARBA00012925"/>
    </source>
</evidence>
<dbReference type="PANTHER" id="PTHR11002:SF76">
    <property type="entry name" value="CARBONIC ANHYDRASE"/>
    <property type="match status" value="1"/>
</dbReference>
<sequence>MRDLFAGVTRFQQRKYPELRSRFEQLANGQQPDALFITCSDSRVDPALLTDCQPGELFVIRNAGNIIGRQGEADLGIAATIEYAVNALQVPQIIVCGHTKCGAMAGLLDPDSTSSLPEVSKWVSTARKALEAIPQDETTDRLTQVVQANIRLQLCNLMTFPAVADAVEARRLTLKGWLYDFETGTVSVLTPETEQFSQPVAQTV</sequence>
<evidence type="ECO:0000256" key="1">
    <source>
        <dbReference type="ARBA" id="ARBA00006217"/>
    </source>
</evidence>
<dbReference type="SMART" id="SM00947">
    <property type="entry name" value="Pro_CA"/>
    <property type="match status" value="1"/>
</dbReference>
<dbReference type="Gene3D" id="3.40.1050.10">
    <property type="entry name" value="Carbonic anhydrase"/>
    <property type="match status" value="1"/>
</dbReference>
<evidence type="ECO:0000256" key="7">
    <source>
        <dbReference type="PIRSR" id="PIRSR601765-1"/>
    </source>
</evidence>
<evidence type="ECO:0000256" key="4">
    <source>
        <dbReference type="ARBA" id="ARBA00022833"/>
    </source>
</evidence>
<dbReference type="GO" id="GO:0015976">
    <property type="term" value="P:carbon utilization"/>
    <property type="evidence" value="ECO:0007669"/>
    <property type="project" value="InterPro"/>
</dbReference>
<dbReference type="InterPro" id="IPR001765">
    <property type="entry name" value="Carbonic_anhydrase"/>
</dbReference>
<feature type="binding site" evidence="7">
    <location>
        <position position="98"/>
    </location>
    <ligand>
        <name>Zn(2+)</name>
        <dbReference type="ChEBI" id="CHEBI:29105"/>
    </ligand>
</feature>
<feature type="binding site" evidence="7">
    <location>
        <position position="39"/>
    </location>
    <ligand>
        <name>Zn(2+)</name>
        <dbReference type="ChEBI" id="CHEBI:29105"/>
    </ligand>
</feature>
<keyword evidence="3 7" id="KW-0479">Metal-binding</keyword>
<dbReference type="GO" id="GO:0004089">
    <property type="term" value="F:carbonate dehydratase activity"/>
    <property type="evidence" value="ECO:0007669"/>
    <property type="project" value="UniProtKB-UniRule"/>
</dbReference>
<comment type="similarity">
    <text evidence="1 8">Belongs to the beta-class carbonic anhydrase family.</text>
</comment>
<dbReference type="PANTHER" id="PTHR11002">
    <property type="entry name" value="CARBONIC ANHYDRASE"/>
    <property type="match status" value="1"/>
</dbReference>
<evidence type="ECO:0000256" key="5">
    <source>
        <dbReference type="ARBA" id="ARBA00023239"/>
    </source>
</evidence>
<organism evidence="9 10">
    <name type="scientific">Bremerella cremea</name>
    <dbReference type="NCBI Taxonomy" id="1031537"/>
    <lineage>
        <taxon>Bacteria</taxon>
        <taxon>Pseudomonadati</taxon>
        <taxon>Planctomycetota</taxon>
        <taxon>Planctomycetia</taxon>
        <taxon>Pirellulales</taxon>
        <taxon>Pirellulaceae</taxon>
        <taxon>Bremerella</taxon>
    </lineage>
</organism>
<dbReference type="EC" id="4.2.1.1" evidence="2 8"/>
<dbReference type="AlphaFoldDB" id="A0A368KXN4"/>
<proteinExistence type="inferred from homology"/>
<comment type="catalytic activity">
    <reaction evidence="6 8">
        <text>hydrogencarbonate + H(+) = CO2 + H2O</text>
        <dbReference type="Rhea" id="RHEA:10748"/>
        <dbReference type="ChEBI" id="CHEBI:15377"/>
        <dbReference type="ChEBI" id="CHEBI:15378"/>
        <dbReference type="ChEBI" id="CHEBI:16526"/>
        <dbReference type="ChEBI" id="CHEBI:17544"/>
        <dbReference type="EC" id="4.2.1.1"/>
    </reaction>
</comment>
<name>A0A368KXN4_9BACT</name>
<feature type="binding site" evidence="7">
    <location>
        <position position="41"/>
    </location>
    <ligand>
        <name>Zn(2+)</name>
        <dbReference type="ChEBI" id="CHEBI:29105"/>
    </ligand>
</feature>